<dbReference type="Gene3D" id="3.30.1780.10">
    <property type="entry name" value="ornithine cyclodeaminase, domain 1"/>
    <property type="match status" value="1"/>
</dbReference>
<keyword evidence="3" id="KW-1133">Transmembrane helix</keyword>
<keyword evidence="2" id="KW-0520">NAD</keyword>
<dbReference type="InterPro" id="IPR036291">
    <property type="entry name" value="NAD(P)-bd_dom_sf"/>
</dbReference>
<comment type="similarity">
    <text evidence="1">Belongs to the ornithine cyclodeaminase/mu-crystallin family.</text>
</comment>
<sequence length="325" mass="33847">MTGSRQNRQEFLYLSSADIAALAIGAGAIADEIARASRARAAGRVQIPPKIILRQENGAAFYAMTALAEGDGSVMKWLGNPSRNDAAGLPSFMGFMVVSDPKTGVPAALLSASDITAMRTAATSLLAARHLARQDAAVLGLAGCGAQARAHLTAIAREFPIRRVLLLGRSQTGIETMQELARTLGLAAEKVDGPEELIAQSDIVVSSVPPDAIAAPFLDARRLPAGAFVSMVDHGHSWTIEGLAPLGSLFTDDLAATADRALVDPHLKRIPVSGDLTQIGGGFRRQSVDQRIGFVFAGTALADLAAANVIVRAARERGLGTALAL</sequence>
<dbReference type="PANTHER" id="PTHR13812:SF19">
    <property type="entry name" value="KETIMINE REDUCTASE MU-CRYSTALLIN"/>
    <property type="match status" value="1"/>
</dbReference>
<dbReference type="Pfam" id="PF02423">
    <property type="entry name" value="OCD_Mu_crystall"/>
    <property type="match status" value="1"/>
</dbReference>
<dbReference type="InterPro" id="IPR003462">
    <property type="entry name" value="ODC_Mu_crystall"/>
</dbReference>
<dbReference type="SUPFAM" id="SSF51735">
    <property type="entry name" value="NAD(P)-binding Rossmann-fold domains"/>
    <property type="match status" value="1"/>
</dbReference>
<keyword evidence="5" id="KW-1185">Reference proteome</keyword>
<evidence type="ECO:0000256" key="3">
    <source>
        <dbReference type="SAM" id="Phobius"/>
    </source>
</evidence>
<evidence type="ECO:0000313" key="4">
    <source>
        <dbReference type="EMBL" id="MFB9949225.1"/>
    </source>
</evidence>
<organism evidence="4 5">
    <name type="scientific">Rhizobium puerariae</name>
    <dbReference type="NCBI Taxonomy" id="1585791"/>
    <lineage>
        <taxon>Bacteria</taxon>
        <taxon>Pseudomonadati</taxon>
        <taxon>Pseudomonadota</taxon>
        <taxon>Alphaproteobacteria</taxon>
        <taxon>Hyphomicrobiales</taxon>
        <taxon>Rhizobiaceae</taxon>
        <taxon>Rhizobium/Agrobacterium group</taxon>
        <taxon>Rhizobium</taxon>
    </lineage>
</organism>
<dbReference type="InterPro" id="IPR023401">
    <property type="entry name" value="ODC_N"/>
</dbReference>
<keyword evidence="3" id="KW-0472">Membrane</keyword>
<proteinExistence type="inferred from homology"/>
<comment type="caution">
    <text evidence="4">The sequence shown here is derived from an EMBL/GenBank/DDBJ whole genome shotgun (WGS) entry which is preliminary data.</text>
</comment>
<reference evidence="4 5" key="1">
    <citation type="submission" date="2024-09" db="EMBL/GenBank/DDBJ databases">
        <authorList>
            <person name="Sun Q."/>
            <person name="Mori K."/>
        </authorList>
    </citation>
    <scope>NUCLEOTIDE SEQUENCE [LARGE SCALE GENOMIC DNA]</scope>
    <source>
        <strain evidence="4 5">TBRC 4938</strain>
    </source>
</reference>
<dbReference type="Proteomes" id="UP001589692">
    <property type="component" value="Unassembled WGS sequence"/>
</dbReference>
<evidence type="ECO:0000313" key="5">
    <source>
        <dbReference type="Proteomes" id="UP001589692"/>
    </source>
</evidence>
<accession>A0ABV6AIQ4</accession>
<feature type="transmembrane region" description="Helical" evidence="3">
    <location>
        <begin position="12"/>
        <end position="30"/>
    </location>
</feature>
<name>A0ABV6AIQ4_9HYPH</name>
<dbReference type="RefSeq" id="WP_377259961.1">
    <property type="nucleotide sequence ID" value="NZ_JBHMAA010000011.1"/>
</dbReference>
<dbReference type="PANTHER" id="PTHR13812">
    <property type="entry name" value="KETIMINE REDUCTASE MU-CRYSTALLIN"/>
    <property type="match status" value="1"/>
</dbReference>
<protein>
    <recommendedName>
        <fullName evidence="6">Ornithine cyclodeaminase family protein</fullName>
    </recommendedName>
</protein>
<evidence type="ECO:0000256" key="2">
    <source>
        <dbReference type="ARBA" id="ARBA00023027"/>
    </source>
</evidence>
<dbReference type="EMBL" id="JBHMAA010000011">
    <property type="protein sequence ID" value="MFB9949225.1"/>
    <property type="molecule type" value="Genomic_DNA"/>
</dbReference>
<keyword evidence="3" id="KW-0812">Transmembrane</keyword>
<gene>
    <name evidence="4" type="ORF">ACFFP0_10220</name>
</gene>
<dbReference type="Gene3D" id="3.40.50.720">
    <property type="entry name" value="NAD(P)-binding Rossmann-like Domain"/>
    <property type="match status" value="1"/>
</dbReference>
<evidence type="ECO:0008006" key="6">
    <source>
        <dbReference type="Google" id="ProtNLM"/>
    </source>
</evidence>
<evidence type="ECO:0000256" key="1">
    <source>
        <dbReference type="ARBA" id="ARBA00008903"/>
    </source>
</evidence>
<dbReference type="PIRSF" id="PIRSF001439">
    <property type="entry name" value="CryM"/>
    <property type="match status" value="1"/>
</dbReference>